<dbReference type="EMBL" id="JAAMPC010000013">
    <property type="protein sequence ID" value="KAG2270871.1"/>
    <property type="molecule type" value="Genomic_DNA"/>
</dbReference>
<protein>
    <submittedName>
        <fullName evidence="2">Uncharacterized protein</fullName>
    </submittedName>
</protein>
<evidence type="ECO:0000313" key="3">
    <source>
        <dbReference type="Proteomes" id="UP000886595"/>
    </source>
</evidence>
<feature type="region of interest" description="Disordered" evidence="1">
    <location>
        <begin position="163"/>
        <end position="227"/>
    </location>
</feature>
<evidence type="ECO:0000256" key="1">
    <source>
        <dbReference type="SAM" id="MobiDB-lite"/>
    </source>
</evidence>
<dbReference type="AlphaFoldDB" id="A0A8X7UB32"/>
<keyword evidence="3" id="KW-1185">Reference proteome</keyword>
<accession>A0A8X7UB32</accession>
<comment type="caution">
    <text evidence="2">The sequence shown here is derived from an EMBL/GenBank/DDBJ whole genome shotgun (WGS) entry which is preliminary data.</text>
</comment>
<name>A0A8X7UB32_BRACI</name>
<sequence>MWMMSALVSRLVFGKRDLMGFLTVGGALGVRPDLISSLKVLKLFPPVLDKPAFISLKLLKGDALGFGKPDLLSESPGTGPCSVKETITQYKIKNKAVPQNDTTKEQGELVAEAKAAAEQSYHYEALDEANLMIDGVILSDSELQVEGDDLEDWEQVDEVTVQVPENKSGEEPNDEKASKKKEMKQEAAMTRGVKKRVGHAFASPRKKLPAKVAAKQGDKAKKGLPKA</sequence>
<proteinExistence type="predicted"/>
<feature type="compositionally biased region" description="Basic residues" evidence="1">
    <location>
        <begin position="192"/>
        <end position="209"/>
    </location>
</feature>
<organism evidence="2 3">
    <name type="scientific">Brassica carinata</name>
    <name type="common">Ethiopian mustard</name>
    <name type="synonym">Abyssinian cabbage</name>
    <dbReference type="NCBI Taxonomy" id="52824"/>
    <lineage>
        <taxon>Eukaryota</taxon>
        <taxon>Viridiplantae</taxon>
        <taxon>Streptophyta</taxon>
        <taxon>Embryophyta</taxon>
        <taxon>Tracheophyta</taxon>
        <taxon>Spermatophyta</taxon>
        <taxon>Magnoliopsida</taxon>
        <taxon>eudicotyledons</taxon>
        <taxon>Gunneridae</taxon>
        <taxon>Pentapetalae</taxon>
        <taxon>rosids</taxon>
        <taxon>malvids</taxon>
        <taxon>Brassicales</taxon>
        <taxon>Brassicaceae</taxon>
        <taxon>Brassiceae</taxon>
        <taxon>Brassica</taxon>
    </lineage>
</organism>
<reference evidence="2 3" key="1">
    <citation type="submission" date="2020-02" db="EMBL/GenBank/DDBJ databases">
        <authorList>
            <person name="Ma Q."/>
            <person name="Huang Y."/>
            <person name="Song X."/>
            <person name="Pei D."/>
        </authorList>
    </citation>
    <scope>NUCLEOTIDE SEQUENCE [LARGE SCALE GENOMIC DNA]</scope>
    <source>
        <strain evidence="2">Sxm20200214</strain>
        <tissue evidence="2">Leaf</tissue>
    </source>
</reference>
<dbReference type="Proteomes" id="UP000886595">
    <property type="component" value="Unassembled WGS sequence"/>
</dbReference>
<gene>
    <name evidence="2" type="ORF">Bca52824_065426</name>
</gene>
<feature type="compositionally biased region" description="Basic and acidic residues" evidence="1">
    <location>
        <begin position="167"/>
        <end position="177"/>
    </location>
</feature>
<evidence type="ECO:0000313" key="2">
    <source>
        <dbReference type="EMBL" id="KAG2270871.1"/>
    </source>
</evidence>